<proteinExistence type="inferred from homology"/>
<name>A0ABQ7VPC1_SOLTU</name>
<dbReference type="PROSITE" id="PS51892">
    <property type="entry name" value="SUBTILASE"/>
    <property type="match status" value="1"/>
</dbReference>
<dbReference type="SUPFAM" id="SSF52743">
    <property type="entry name" value="Subtilisin-like"/>
    <property type="match status" value="1"/>
</dbReference>
<dbReference type="InterPro" id="IPR036852">
    <property type="entry name" value="Peptidase_S8/S53_dom_sf"/>
</dbReference>
<organism evidence="2 3">
    <name type="scientific">Solanum tuberosum</name>
    <name type="common">Potato</name>
    <dbReference type="NCBI Taxonomy" id="4113"/>
    <lineage>
        <taxon>Eukaryota</taxon>
        <taxon>Viridiplantae</taxon>
        <taxon>Streptophyta</taxon>
        <taxon>Embryophyta</taxon>
        <taxon>Tracheophyta</taxon>
        <taxon>Spermatophyta</taxon>
        <taxon>Magnoliopsida</taxon>
        <taxon>eudicotyledons</taxon>
        <taxon>Gunneridae</taxon>
        <taxon>Pentapetalae</taxon>
        <taxon>asterids</taxon>
        <taxon>lamiids</taxon>
        <taxon>Solanales</taxon>
        <taxon>Solanaceae</taxon>
        <taxon>Solanoideae</taxon>
        <taxon>Solaneae</taxon>
        <taxon>Solanum</taxon>
    </lineage>
</organism>
<comment type="caution">
    <text evidence="2">The sequence shown here is derived from an EMBL/GenBank/DDBJ whole genome shotgun (WGS) entry which is preliminary data.</text>
</comment>
<evidence type="ECO:0008006" key="4">
    <source>
        <dbReference type="Google" id="ProtNLM"/>
    </source>
</evidence>
<reference evidence="2 3" key="1">
    <citation type="journal article" date="2021" name="bioRxiv">
        <title>Chromosome-scale and haplotype-resolved genome assembly of a tetraploid potato cultivar.</title>
        <authorList>
            <person name="Sun H."/>
            <person name="Jiao W.-B."/>
            <person name="Krause K."/>
            <person name="Campoy J.A."/>
            <person name="Goel M."/>
            <person name="Folz-Donahue K."/>
            <person name="Kukat C."/>
            <person name="Huettel B."/>
            <person name="Schneeberger K."/>
        </authorList>
    </citation>
    <scope>NUCLEOTIDE SEQUENCE [LARGE SCALE GENOMIC DNA]</scope>
    <source>
        <strain evidence="2">SolTubOtavaFocal</strain>
        <tissue evidence="2">Leaves</tissue>
    </source>
</reference>
<evidence type="ECO:0000313" key="3">
    <source>
        <dbReference type="Proteomes" id="UP000826656"/>
    </source>
</evidence>
<evidence type="ECO:0000313" key="2">
    <source>
        <dbReference type="EMBL" id="KAH0770366.1"/>
    </source>
</evidence>
<dbReference type="EMBL" id="JAIVGD010000011">
    <property type="protein sequence ID" value="KAH0770366.1"/>
    <property type="molecule type" value="Genomic_DNA"/>
</dbReference>
<accession>A0ABQ7VPC1</accession>
<comment type="caution">
    <text evidence="1">Lacks conserved residue(s) required for the propagation of feature annotation.</text>
</comment>
<keyword evidence="3" id="KW-1185">Reference proteome</keyword>
<dbReference type="Gene3D" id="3.40.50.200">
    <property type="entry name" value="Peptidase S8/S53 domain"/>
    <property type="match status" value="1"/>
</dbReference>
<evidence type="ECO:0000256" key="1">
    <source>
        <dbReference type="PROSITE-ProRule" id="PRU01240"/>
    </source>
</evidence>
<sequence length="55" mass="5577">MGVRIQPIIPASATGHGTHTAGTVGGRRVANVSAIGGFAKGTATIKYVGQFQIRV</sequence>
<dbReference type="Proteomes" id="UP000826656">
    <property type="component" value="Unassembled WGS sequence"/>
</dbReference>
<gene>
    <name evidence="2" type="ORF">KY290_014347</name>
</gene>
<comment type="similarity">
    <text evidence="1">Belongs to the peptidase S8 family.</text>
</comment>
<protein>
    <recommendedName>
        <fullName evidence="4">Peptidase S8/S53 domain-containing protein</fullName>
    </recommendedName>
</protein>